<accession>A0A0W8E719</accession>
<feature type="domain" description="Sigma-54 factor interaction" evidence="7">
    <location>
        <begin position="363"/>
        <end position="592"/>
    </location>
</feature>
<evidence type="ECO:0000259" key="8">
    <source>
        <dbReference type="PROSITE" id="PS50112"/>
    </source>
</evidence>
<dbReference type="InterPro" id="IPR035965">
    <property type="entry name" value="PAS-like_dom_sf"/>
</dbReference>
<dbReference type="Pfam" id="PF00571">
    <property type="entry name" value="CBS"/>
    <property type="match status" value="2"/>
</dbReference>
<dbReference type="Pfam" id="PF00989">
    <property type="entry name" value="PAS"/>
    <property type="match status" value="1"/>
</dbReference>
<sequence length="675" mass="75425">MTISPSVLKPEATLQEAAKLFIDNEVASAPVVDEDNNLLGLFDKTQLFRAAAYGDDFENQIKDYMIKTPPTVTPQDDIKIIQKTGDFSQIPVVDGQKVIGTICQKHLVGVYYDELLTVIDSTYNAIVSIDSDENINIFNPAAEKLLGKKRSEVVGAPFSSLFPSGRLPNIIQSGKVEPTQKFVFNDRHFISNRTPIVVEGKVVGAVAILQDVSDFDAIFEELQTTLELKEELDAIIESSFDGIFVTDGTGKVIHANEAYKRITGVNMEDVLGKTMDELVEAGVYDKSVSMLVRDRLEPITLTQEISTGKTVLVTGNPIFDKQGNLFRVVTNVRDITELNTLKKEVQHLHFQEKLKKAELCENFIARSPKSKELLDLILRLGEVDSTVLIYGESGVGKEMVANMLHNNSIRKDKPIVHINCGAIPANLLESELFGYEAGAFTGAQKHGKAGLFQIADKGALFLDEIGELPFSLQVKLLRVIQESEITRVGGVKPIKIDVRIIAATNRNLWDMVADGTFRKDLFYRLNVVPVRVPPLRERREEIPALVYHVIKKLNDRYGLNKAVYEKVLDRLINYDWPGNIRELENIIERAYVTVPGNIIKDINFESSGTKQEESPSKLPDELKLKKAVEEFEKMLILNSLKRYGSTRKAAVMLGVSQPTVCRKAARYGIRLADYE</sequence>
<dbReference type="NCBIfam" id="TIGR00229">
    <property type="entry name" value="sensory_box"/>
    <property type="match status" value="2"/>
</dbReference>
<keyword evidence="5" id="KW-0804">Transcription</keyword>
<dbReference type="SUPFAM" id="SSF55785">
    <property type="entry name" value="PYP-like sensor domain (PAS domain)"/>
    <property type="match status" value="2"/>
</dbReference>
<dbReference type="PROSITE" id="PS00675">
    <property type="entry name" value="SIGMA54_INTERACT_1"/>
    <property type="match status" value="1"/>
</dbReference>
<evidence type="ECO:0000313" key="11">
    <source>
        <dbReference type="EMBL" id="KUG04227.1"/>
    </source>
</evidence>
<dbReference type="SMART" id="SM00382">
    <property type="entry name" value="AAA"/>
    <property type="match status" value="1"/>
</dbReference>
<gene>
    <name evidence="11" type="ORF">ASZ90_018448</name>
</gene>
<dbReference type="CDD" id="cd00009">
    <property type="entry name" value="AAA"/>
    <property type="match status" value="1"/>
</dbReference>
<dbReference type="Gene3D" id="1.10.8.60">
    <property type="match status" value="1"/>
</dbReference>
<dbReference type="InterPro" id="IPR027417">
    <property type="entry name" value="P-loop_NTPase"/>
</dbReference>
<keyword evidence="1" id="KW-0547">Nucleotide-binding</keyword>
<dbReference type="CDD" id="cd00130">
    <property type="entry name" value="PAS"/>
    <property type="match status" value="2"/>
</dbReference>
<proteinExistence type="predicted"/>
<dbReference type="InterPro" id="IPR025662">
    <property type="entry name" value="Sigma_54_int_dom_ATP-bd_1"/>
</dbReference>
<evidence type="ECO:0000256" key="1">
    <source>
        <dbReference type="ARBA" id="ARBA00022741"/>
    </source>
</evidence>
<dbReference type="PROSITE" id="PS51371">
    <property type="entry name" value="CBS"/>
    <property type="match status" value="1"/>
</dbReference>
<reference evidence="11" key="1">
    <citation type="journal article" date="2015" name="Proc. Natl. Acad. Sci. U.S.A.">
        <title>Networks of energetic and metabolic interactions define dynamics in microbial communities.</title>
        <authorList>
            <person name="Embree M."/>
            <person name="Liu J.K."/>
            <person name="Al-Bassam M.M."/>
            <person name="Zengler K."/>
        </authorList>
    </citation>
    <scope>NUCLEOTIDE SEQUENCE</scope>
</reference>
<dbReference type="PROSITE" id="PS00688">
    <property type="entry name" value="SIGMA54_INTERACT_3"/>
    <property type="match status" value="1"/>
</dbReference>
<keyword evidence="2" id="KW-0058">Aromatic hydrocarbons catabolism</keyword>
<dbReference type="InterPro" id="IPR025944">
    <property type="entry name" value="Sigma_54_int_dom_CS"/>
</dbReference>
<dbReference type="PROSITE" id="PS50045">
    <property type="entry name" value="SIGMA54_INTERACT_4"/>
    <property type="match status" value="1"/>
</dbReference>
<dbReference type="InterPro" id="IPR046342">
    <property type="entry name" value="CBS_dom_sf"/>
</dbReference>
<dbReference type="PROSITE" id="PS50112">
    <property type="entry name" value="PAS"/>
    <property type="match status" value="2"/>
</dbReference>
<dbReference type="SUPFAM" id="SSF54631">
    <property type="entry name" value="CBS-domain pair"/>
    <property type="match status" value="1"/>
</dbReference>
<dbReference type="InterPro" id="IPR058031">
    <property type="entry name" value="AAA_lid_NorR"/>
</dbReference>
<name>A0A0W8E719_9ZZZZ</name>
<dbReference type="Gene3D" id="3.30.450.20">
    <property type="entry name" value="PAS domain"/>
    <property type="match status" value="2"/>
</dbReference>
<evidence type="ECO:0000256" key="2">
    <source>
        <dbReference type="ARBA" id="ARBA00022797"/>
    </source>
</evidence>
<dbReference type="AlphaFoldDB" id="A0A0W8E719"/>
<dbReference type="GO" id="GO:0005524">
    <property type="term" value="F:ATP binding"/>
    <property type="evidence" value="ECO:0007669"/>
    <property type="project" value="UniProtKB-KW"/>
</dbReference>
<dbReference type="SUPFAM" id="SSF52540">
    <property type="entry name" value="P-loop containing nucleoside triphosphate hydrolases"/>
    <property type="match status" value="1"/>
</dbReference>
<evidence type="ECO:0000259" key="10">
    <source>
        <dbReference type="PROSITE" id="PS51371"/>
    </source>
</evidence>
<dbReference type="Pfam" id="PF25601">
    <property type="entry name" value="AAA_lid_14"/>
    <property type="match status" value="1"/>
</dbReference>
<dbReference type="Gene3D" id="1.10.10.60">
    <property type="entry name" value="Homeodomain-like"/>
    <property type="match status" value="1"/>
</dbReference>
<evidence type="ECO:0000256" key="6">
    <source>
        <dbReference type="ARBA" id="ARBA00029500"/>
    </source>
</evidence>
<evidence type="ECO:0000256" key="4">
    <source>
        <dbReference type="ARBA" id="ARBA00023015"/>
    </source>
</evidence>
<dbReference type="Pfam" id="PF00158">
    <property type="entry name" value="Sigma54_activat"/>
    <property type="match status" value="1"/>
</dbReference>
<dbReference type="EMBL" id="LNQE01001856">
    <property type="protein sequence ID" value="KUG04227.1"/>
    <property type="molecule type" value="Genomic_DNA"/>
</dbReference>
<dbReference type="SUPFAM" id="SSF46689">
    <property type="entry name" value="Homeodomain-like"/>
    <property type="match status" value="1"/>
</dbReference>
<evidence type="ECO:0000259" key="9">
    <source>
        <dbReference type="PROSITE" id="PS50113"/>
    </source>
</evidence>
<dbReference type="Gene3D" id="3.40.50.300">
    <property type="entry name" value="P-loop containing nucleotide triphosphate hydrolases"/>
    <property type="match status" value="1"/>
</dbReference>
<feature type="domain" description="CBS" evidence="10">
    <location>
        <begin position="1"/>
        <end position="57"/>
    </location>
</feature>
<evidence type="ECO:0000259" key="7">
    <source>
        <dbReference type="PROSITE" id="PS50045"/>
    </source>
</evidence>
<dbReference type="PROSITE" id="PS50113">
    <property type="entry name" value="PAC"/>
    <property type="match status" value="1"/>
</dbReference>
<dbReference type="InterPro" id="IPR030828">
    <property type="entry name" value="HTH_TyrR"/>
</dbReference>
<dbReference type="InterPro" id="IPR003593">
    <property type="entry name" value="AAA+_ATPase"/>
</dbReference>
<dbReference type="InterPro" id="IPR000644">
    <property type="entry name" value="CBS_dom"/>
</dbReference>
<dbReference type="InterPro" id="IPR013767">
    <property type="entry name" value="PAS_fold"/>
</dbReference>
<dbReference type="SMART" id="SM00091">
    <property type="entry name" value="PAS"/>
    <property type="match status" value="2"/>
</dbReference>
<dbReference type="InterPro" id="IPR000014">
    <property type="entry name" value="PAS"/>
</dbReference>
<organism evidence="11">
    <name type="scientific">hydrocarbon metagenome</name>
    <dbReference type="NCBI Taxonomy" id="938273"/>
    <lineage>
        <taxon>unclassified sequences</taxon>
        <taxon>metagenomes</taxon>
        <taxon>ecological metagenomes</taxon>
    </lineage>
</organism>
<feature type="domain" description="PAC" evidence="9">
    <location>
        <begin position="295"/>
        <end position="347"/>
    </location>
</feature>
<evidence type="ECO:0000256" key="5">
    <source>
        <dbReference type="ARBA" id="ARBA00023163"/>
    </source>
</evidence>
<dbReference type="GO" id="GO:0006355">
    <property type="term" value="P:regulation of DNA-templated transcription"/>
    <property type="evidence" value="ECO:0007669"/>
    <property type="project" value="InterPro"/>
</dbReference>
<protein>
    <recommendedName>
        <fullName evidence="6">HTH-type transcriptional regulatory protein TyrR</fullName>
    </recommendedName>
</protein>
<dbReference type="SMART" id="SM00116">
    <property type="entry name" value="CBS"/>
    <property type="match status" value="2"/>
</dbReference>
<dbReference type="PANTHER" id="PTHR32071">
    <property type="entry name" value="TRANSCRIPTIONAL REGULATORY PROTEIN"/>
    <property type="match status" value="1"/>
</dbReference>
<feature type="domain" description="PAS" evidence="8">
    <location>
        <begin position="228"/>
        <end position="280"/>
    </location>
</feature>
<keyword evidence="3" id="KW-0067">ATP-binding</keyword>
<dbReference type="FunFam" id="3.40.50.300:FF:000006">
    <property type="entry name" value="DNA-binding transcriptional regulator NtrC"/>
    <property type="match status" value="1"/>
</dbReference>
<comment type="caution">
    <text evidence="11">The sequence shown here is derived from an EMBL/GenBank/DDBJ whole genome shotgun (WGS) entry which is preliminary data.</text>
</comment>
<evidence type="ECO:0000256" key="3">
    <source>
        <dbReference type="ARBA" id="ARBA00022840"/>
    </source>
</evidence>
<dbReference type="Gene3D" id="3.10.580.10">
    <property type="entry name" value="CBS-domain"/>
    <property type="match status" value="1"/>
</dbReference>
<dbReference type="InterPro" id="IPR009057">
    <property type="entry name" value="Homeodomain-like_sf"/>
</dbReference>
<dbReference type="Pfam" id="PF13426">
    <property type="entry name" value="PAS_9"/>
    <property type="match status" value="1"/>
</dbReference>
<dbReference type="InterPro" id="IPR002078">
    <property type="entry name" value="Sigma_54_int"/>
</dbReference>
<dbReference type="GO" id="GO:0003677">
    <property type="term" value="F:DNA binding"/>
    <property type="evidence" value="ECO:0007669"/>
    <property type="project" value="UniProtKB-KW"/>
</dbReference>
<dbReference type="InterPro" id="IPR000700">
    <property type="entry name" value="PAS-assoc_C"/>
</dbReference>
<feature type="domain" description="PAS" evidence="8">
    <location>
        <begin position="111"/>
        <end position="155"/>
    </location>
</feature>
<dbReference type="Pfam" id="PF18024">
    <property type="entry name" value="HTH_50"/>
    <property type="match status" value="1"/>
</dbReference>
<dbReference type="PANTHER" id="PTHR32071:SF57">
    <property type="entry name" value="C4-DICARBOXYLATE TRANSPORT TRANSCRIPTIONAL REGULATORY PROTEIN DCTD"/>
    <property type="match status" value="1"/>
</dbReference>
<keyword evidence="4" id="KW-0805">Transcription regulation</keyword>